<organism evidence="13">
    <name type="scientific">Nicotiana tabacum</name>
    <name type="common">Common tobacco</name>
    <dbReference type="NCBI Taxonomy" id="4097"/>
    <lineage>
        <taxon>Eukaryota</taxon>
        <taxon>Viridiplantae</taxon>
        <taxon>Streptophyta</taxon>
        <taxon>Embryophyta</taxon>
        <taxon>Tracheophyta</taxon>
        <taxon>Spermatophyta</taxon>
        <taxon>Magnoliopsida</taxon>
        <taxon>eudicotyledons</taxon>
        <taxon>Gunneridae</taxon>
        <taxon>Pentapetalae</taxon>
        <taxon>asterids</taxon>
        <taxon>lamiids</taxon>
        <taxon>Solanales</taxon>
        <taxon>Solanaceae</taxon>
        <taxon>Nicotianoideae</taxon>
        <taxon>Nicotianeae</taxon>
        <taxon>Nicotiana</taxon>
    </lineage>
</organism>
<dbReference type="Gene3D" id="3.30.40.10">
    <property type="entry name" value="Zinc/RING finger domain, C3HC4 (zinc finger)"/>
    <property type="match status" value="1"/>
</dbReference>
<dbReference type="SMART" id="SM00647">
    <property type="entry name" value="IBR"/>
    <property type="match status" value="2"/>
</dbReference>
<evidence type="ECO:0000256" key="9">
    <source>
        <dbReference type="ARBA" id="ARBA00022833"/>
    </source>
</evidence>
<dbReference type="SMR" id="A0A1S4A0G0"/>
<evidence type="ECO:0000256" key="1">
    <source>
        <dbReference type="ARBA" id="ARBA00001798"/>
    </source>
</evidence>
<dbReference type="GO" id="GO:0006511">
    <property type="term" value="P:ubiquitin-dependent protein catabolic process"/>
    <property type="evidence" value="ECO:0000318"/>
    <property type="project" value="GO_Central"/>
</dbReference>
<dbReference type="InterPro" id="IPR002867">
    <property type="entry name" value="IBR_dom"/>
</dbReference>
<comment type="catalytic activity">
    <reaction evidence="1">
        <text>[E2 ubiquitin-conjugating enzyme]-S-ubiquitinyl-L-cysteine + [acceptor protein]-L-lysine = [E2 ubiquitin-conjugating enzyme]-L-cysteine + [acceptor protein]-N(6)-ubiquitinyl-L-lysine.</text>
        <dbReference type="EC" id="2.3.2.31"/>
    </reaction>
</comment>
<evidence type="ECO:0000259" key="10">
    <source>
        <dbReference type="PROSITE" id="PS51873"/>
    </source>
</evidence>
<dbReference type="EC" id="2.3.2.31" evidence="3"/>
<dbReference type="SUPFAM" id="SSF57850">
    <property type="entry name" value="RING/U-box"/>
    <property type="match status" value="3"/>
</dbReference>
<keyword evidence="9" id="KW-0862">Zinc</keyword>
<dbReference type="PANTHER" id="PTHR11685">
    <property type="entry name" value="RBR FAMILY RING FINGER AND IBR DOMAIN-CONTAINING"/>
    <property type="match status" value="1"/>
</dbReference>
<dbReference type="InterPro" id="IPR031127">
    <property type="entry name" value="E3_UB_ligase_RBR"/>
</dbReference>
<dbReference type="GeneID" id="107792398"/>
<evidence type="ECO:0000256" key="4">
    <source>
        <dbReference type="ARBA" id="ARBA00022679"/>
    </source>
</evidence>
<dbReference type="OrthoDB" id="10009520at2759"/>
<evidence type="ECO:0000256" key="3">
    <source>
        <dbReference type="ARBA" id="ARBA00012251"/>
    </source>
</evidence>
<dbReference type="CDD" id="cd22584">
    <property type="entry name" value="Rcat_RBR_unk"/>
    <property type="match status" value="1"/>
</dbReference>
<dbReference type="EMBL" id="MK578824">
    <property type="protein sequence ID" value="QIZ12946.1"/>
    <property type="molecule type" value="mRNA"/>
</dbReference>
<dbReference type="Gene3D" id="1.20.120.1750">
    <property type="match status" value="1"/>
</dbReference>
<evidence type="ECO:0000256" key="5">
    <source>
        <dbReference type="ARBA" id="ARBA00022723"/>
    </source>
</evidence>
<dbReference type="GO" id="GO:0000151">
    <property type="term" value="C:ubiquitin ligase complex"/>
    <property type="evidence" value="ECO:0000318"/>
    <property type="project" value="GO_Central"/>
</dbReference>
<evidence type="ECO:0000313" key="11">
    <source>
        <dbReference type="EMBL" id="QIZ12946.1"/>
    </source>
</evidence>
<keyword evidence="12" id="KW-1185">Reference proteome</keyword>
<dbReference type="OMA" id="ANHECTH"/>
<evidence type="ECO:0000313" key="12">
    <source>
        <dbReference type="Proteomes" id="UP000790787"/>
    </source>
</evidence>
<dbReference type="GO" id="GO:0008270">
    <property type="term" value="F:zinc ion binding"/>
    <property type="evidence" value="ECO:0007669"/>
    <property type="project" value="UniProtKB-KW"/>
</dbReference>
<keyword evidence="6" id="KW-0677">Repeat</keyword>
<dbReference type="PaxDb" id="4097-A0A1S4A0G0"/>
<keyword evidence="4" id="KW-0808">Transferase</keyword>
<sequence>MSDRIDVLAMMISDEEFAEKLQMQHVLGASYESSQGFCGICNKKKGADRMFKLQICSRHSFCSHCIGLYAQSKIRDNVFPITCPGLRCRVVIQPESCRSIIPVNTFARWEEGSAESAIPNGEKFYCPYKRCSGLFIHDRHEEIVQCICPLCKKLFCAKCRVPWHTGRDCDKFQKVEKDREDELKLKLLAEIKKWKECPKCKSIVEKVDGCIHMTCRCKMEFCYVCGGTWSERHWSCQD</sequence>
<evidence type="ECO:0000256" key="2">
    <source>
        <dbReference type="ARBA" id="ARBA00001947"/>
    </source>
</evidence>
<protein>
    <recommendedName>
        <fullName evidence="3">RBR-type E3 ubiquitin transferase</fullName>
        <ecNumber evidence="3">2.3.2.31</ecNumber>
    </recommendedName>
</protein>
<dbReference type="Proteomes" id="UP000790787">
    <property type="component" value="Chromosome 4"/>
</dbReference>
<dbReference type="GO" id="GO:0031624">
    <property type="term" value="F:ubiquitin conjugating enzyme binding"/>
    <property type="evidence" value="ECO:0000318"/>
    <property type="project" value="GO_Central"/>
</dbReference>
<evidence type="ECO:0000256" key="8">
    <source>
        <dbReference type="ARBA" id="ARBA00022786"/>
    </source>
</evidence>
<dbReference type="KEGG" id="nta:107792398"/>
<dbReference type="GO" id="GO:0016567">
    <property type="term" value="P:protein ubiquitination"/>
    <property type="evidence" value="ECO:0007669"/>
    <property type="project" value="UniProtKB-UniPathway"/>
</dbReference>
<evidence type="ECO:0000256" key="7">
    <source>
        <dbReference type="ARBA" id="ARBA00022771"/>
    </source>
</evidence>
<name>A0A1S4A0G0_TOBAC</name>
<dbReference type="InterPro" id="IPR013083">
    <property type="entry name" value="Znf_RING/FYVE/PHD"/>
</dbReference>
<dbReference type="PROSITE" id="PS51873">
    <property type="entry name" value="TRIAD"/>
    <property type="match status" value="1"/>
</dbReference>
<proteinExistence type="evidence at transcript level"/>
<reference evidence="11" key="2">
    <citation type="submission" date="2019-02" db="EMBL/GenBank/DDBJ databases">
        <authorList>
            <person name="Liu Y."/>
            <person name="Tang Y."/>
            <person name="Liu Q."/>
            <person name="Ding W."/>
        </authorList>
    </citation>
    <scope>NUCLEOTIDE SEQUENCE</scope>
    <source>
        <tissue evidence="11">Leaves</tissue>
    </source>
</reference>
<evidence type="ECO:0000313" key="13">
    <source>
        <dbReference type="RefSeq" id="XP_016470094.1"/>
    </source>
</evidence>
<reference evidence="13" key="3">
    <citation type="submission" date="2025-04" db="UniProtKB">
        <authorList>
            <consortium name="RefSeq"/>
        </authorList>
    </citation>
    <scope>IDENTIFICATION</scope>
</reference>
<keyword evidence="7" id="KW-0863">Zinc-finger</keyword>
<keyword evidence="5" id="KW-0479">Metal-binding</keyword>
<reference key="1">
    <citation type="journal article" date="2014" name="Nat. Commun.">
        <title>The tobacco genome sequence and its comparison with those of tomato and potato.</title>
        <authorList>
            <person name="Sierro N."/>
            <person name="Battey J.N."/>
            <person name="Ouadi S."/>
            <person name="Bakaher N."/>
            <person name="Bovet L."/>
            <person name="Willig A."/>
            <person name="Goepfert S."/>
            <person name="Peitsch M.C."/>
            <person name="Ivanov N.V."/>
        </authorList>
    </citation>
    <scope>NUCLEOTIDE SEQUENCE [LARGE SCALE GENOMIC DNA]</scope>
    <source>
        <strain>cv. TN90</strain>
    </source>
</reference>
<dbReference type="UniPathway" id="UPA00143"/>
<feature type="domain" description="RING-type" evidence="10">
    <location>
        <begin position="34"/>
        <end position="238"/>
    </location>
</feature>
<dbReference type="FunFam" id="3.30.40.10:FF:000230">
    <property type="entry name" value="RBR-type E3 ubiquitin transferase"/>
    <property type="match status" value="1"/>
</dbReference>
<dbReference type="STRING" id="4097.A0A1S4A0G0"/>
<dbReference type="GO" id="GO:0061630">
    <property type="term" value="F:ubiquitin protein ligase activity"/>
    <property type="evidence" value="ECO:0000318"/>
    <property type="project" value="GO_Central"/>
</dbReference>
<dbReference type="GO" id="GO:0005737">
    <property type="term" value="C:cytoplasm"/>
    <property type="evidence" value="ECO:0000318"/>
    <property type="project" value="GO_Central"/>
</dbReference>
<dbReference type="AlphaFoldDB" id="A0A1S4A0G0"/>
<dbReference type="Pfam" id="PF01485">
    <property type="entry name" value="IBR"/>
    <property type="match status" value="2"/>
</dbReference>
<dbReference type="RefSeq" id="XP_016470094.1">
    <property type="nucleotide sequence ID" value="XM_016614608.1"/>
</dbReference>
<keyword evidence="8" id="KW-0833">Ubl conjugation pathway</keyword>
<gene>
    <name evidence="13" type="primary">LOC107792398</name>
    <name evidence="11" type="synonym">RNF217</name>
</gene>
<comment type="cofactor">
    <cofactor evidence="2">
        <name>Zn(2+)</name>
        <dbReference type="ChEBI" id="CHEBI:29105"/>
    </cofactor>
</comment>
<dbReference type="InterPro" id="IPR044066">
    <property type="entry name" value="TRIAD_supradom"/>
</dbReference>
<evidence type="ECO:0000256" key="6">
    <source>
        <dbReference type="ARBA" id="ARBA00022737"/>
    </source>
</evidence>
<accession>A0A1S4A0G0</accession>